<reference evidence="2 3" key="1">
    <citation type="journal article" date="2015" name="BMC Genomics">
        <title>Gene expression during zombie ant biting behavior reflects the complexity underlying fungal parasitic behavioral manipulation.</title>
        <authorList>
            <person name="de Bekker C."/>
            <person name="Ohm R.A."/>
            <person name="Loreto R.G."/>
            <person name="Sebastian A."/>
            <person name="Albert I."/>
            <person name="Merrow M."/>
            <person name="Brachmann A."/>
            <person name="Hughes D.P."/>
        </authorList>
    </citation>
    <scope>NUCLEOTIDE SEQUENCE [LARGE SCALE GENOMIC DNA]</scope>
    <source>
        <strain evidence="2 3">SC16a</strain>
    </source>
</reference>
<feature type="region of interest" description="Disordered" evidence="1">
    <location>
        <begin position="1"/>
        <end position="43"/>
    </location>
</feature>
<dbReference type="Proteomes" id="UP000037136">
    <property type="component" value="Unassembled WGS sequence"/>
</dbReference>
<evidence type="ECO:0000256" key="1">
    <source>
        <dbReference type="SAM" id="MobiDB-lite"/>
    </source>
</evidence>
<evidence type="ECO:0000313" key="2">
    <source>
        <dbReference type="EMBL" id="PFH59069.1"/>
    </source>
</evidence>
<dbReference type="AlphaFoldDB" id="A0A2A9PCC3"/>
<comment type="caution">
    <text evidence="2">The sequence shown here is derived from an EMBL/GenBank/DDBJ whole genome shotgun (WGS) entry which is preliminary data.</text>
</comment>
<sequence>MTQTAAMPIKKMPKRHLSSTTASTRSAGPTAAAKAGVEQKQRGMVGVVEERKVKKDEKKTVTSKKFIEDFDLEQNVEPDDDFDLDDEHELD</sequence>
<keyword evidence="3" id="KW-1185">Reference proteome</keyword>
<gene>
    <name evidence="2" type="ORF">XA68_12834</name>
</gene>
<feature type="compositionally biased region" description="Acidic residues" evidence="1">
    <location>
        <begin position="69"/>
        <end position="91"/>
    </location>
</feature>
<organism evidence="2 3">
    <name type="scientific">Ophiocordyceps unilateralis</name>
    <name type="common">Zombie-ant fungus</name>
    <name type="synonym">Torrubia unilateralis</name>
    <dbReference type="NCBI Taxonomy" id="268505"/>
    <lineage>
        <taxon>Eukaryota</taxon>
        <taxon>Fungi</taxon>
        <taxon>Dikarya</taxon>
        <taxon>Ascomycota</taxon>
        <taxon>Pezizomycotina</taxon>
        <taxon>Sordariomycetes</taxon>
        <taxon>Hypocreomycetidae</taxon>
        <taxon>Hypocreales</taxon>
        <taxon>Ophiocordycipitaceae</taxon>
        <taxon>Ophiocordyceps</taxon>
    </lineage>
</organism>
<reference evidence="2 3" key="2">
    <citation type="journal article" date="2017" name="Sci. Rep.">
        <title>Ant-infecting Ophiocordyceps genomes reveal a high diversity of potential behavioral manipulation genes and a possible major role for enterotoxins.</title>
        <authorList>
            <person name="de Bekker C."/>
            <person name="Ohm R.A."/>
            <person name="Evans H.C."/>
            <person name="Brachmann A."/>
            <person name="Hughes D.P."/>
        </authorList>
    </citation>
    <scope>NUCLEOTIDE SEQUENCE [LARGE SCALE GENOMIC DNA]</scope>
    <source>
        <strain evidence="2 3">SC16a</strain>
    </source>
</reference>
<accession>A0A2A9PCC3</accession>
<evidence type="ECO:0000313" key="3">
    <source>
        <dbReference type="Proteomes" id="UP000037136"/>
    </source>
</evidence>
<dbReference type="EMBL" id="LAZP02000229">
    <property type="protein sequence ID" value="PFH59069.1"/>
    <property type="molecule type" value="Genomic_DNA"/>
</dbReference>
<protein>
    <submittedName>
        <fullName evidence="2">Uncharacterized protein</fullName>
    </submittedName>
</protein>
<feature type="region of interest" description="Disordered" evidence="1">
    <location>
        <begin position="66"/>
        <end position="91"/>
    </location>
</feature>
<name>A0A2A9PCC3_OPHUN</name>
<feature type="compositionally biased region" description="Polar residues" evidence="1">
    <location>
        <begin position="18"/>
        <end position="27"/>
    </location>
</feature>
<proteinExistence type="predicted"/>